<dbReference type="PANTHER" id="PTHR13255:SF0">
    <property type="entry name" value="ATAXIN-10"/>
    <property type="match status" value="1"/>
</dbReference>
<accession>A0A165FN11</accession>
<feature type="region of interest" description="Disordered" evidence="7">
    <location>
        <begin position="869"/>
        <end position="969"/>
    </location>
</feature>
<gene>
    <name evidence="9" type="ORF">L228DRAFT_240053</name>
</gene>
<evidence type="ECO:0000256" key="1">
    <source>
        <dbReference type="ARBA" id="ARBA00008384"/>
    </source>
</evidence>
<dbReference type="EMBL" id="KV407461">
    <property type="protein sequence ID" value="KZF21177.1"/>
    <property type="molecule type" value="Genomic_DNA"/>
</dbReference>
<evidence type="ECO:0000256" key="4">
    <source>
        <dbReference type="ARBA" id="ARBA00044746"/>
    </source>
</evidence>
<evidence type="ECO:0000256" key="3">
    <source>
        <dbReference type="ARBA" id="ARBA00023306"/>
    </source>
</evidence>
<dbReference type="InParanoid" id="A0A165FN11"/>
<evidence type="ECO:0000313" key="10">
    <source>
        <dbReference type="Proteomes" id="UP000076632"/>
    </source>
</evidence>
<dbReference type="InterPro" id="IPR011989">
    <property type="entry name" value="ARM-like"/>
</dbReference>
<dbReference type="InterPro" id="IPR051374">
    <property type="entry name" value="Ataxin-10/CTR86_families"/>
</dbReference>
<dbReference type="Pfam" id="PF09759">
    <property type="entry name" value="Atx10homo_assoc"/>
    <property type="match status" value="1"/>
</dbReference>
<dbReference type="GeneID" id="28896341"/>
<comment type="similarity">
    <text evidence="1">Belongs to the ataxin-10 family.</text>
</comment>
<name>A0A165FN11_XYLHT</name>
<dbReference type="SUPFAM" id="SSF48371">
    <property type="entry name" value="ARM repeat"/>
    <property type="match status" value="1"/>
</dbReference>
<evidence type="ECO:0000259" key="8">
    <source>
        <dbReference type="Pfam" id="PF09759"/>
    </source>
</evidence>
<dbReference type="OrthoDB" id="379794at2759"/>
<evidence type="ECO:0000313" key="9">
    <source>
        <dbReference type="EMBL" id="KZF21177.1"/>
    </source>
</evidence>
<feature type="compositionally biased region" description="Polar residues" evidence="7">
    <location>
        <begin position="501"/>
        <end position="514"/>
    </location>
</feature>
<sequence>MDTNRCIDPDTVPDWEEFMANPPKLQREEIRHTVVCKVRRLHWNIYQRLRRPEPTLSRCPVCDSVPFGWAKPDFDCKVDPIAEFHLPGFIAPRLWGEARFSHLYLRIGFRYQNLVAHRMEKLGLLEAKPAAGPVSPYVVQLKLVLLIFQAHFDTPGLMKESTIQNALEAGKVILDLTQRKAYVREALGFNKEIWAGMADLLAAATPELERQSFSSPESVASLPNTLPGTCSTVIAFNFATLFRDIERVNDICIIARNCLATKDTAQDFAALAGFDAQVLKLIDICVRVTARGYDGEAGTRSEEKWQRAINAYKKLLITCLQFLHNLVMGNERRKLLLWLDLFCPTAEMDSLSCGLLQGLPAHNIPPPRENISATPETVASSASKEASRVVQTFKEAADGLTAEVEQLRLQDSSEESFQASAIRAIRGTVDGLAAEIQQLRMQGLDGHIPRIPPLQDNKGKERVGVSEDLYEQIDNLIMESVKKGSAASLENIVNLRYALASSSEGEGANTTSPLTPKDPGMPAGFPSPNFSGPVTEEDKVMTRTPEAAALTLETAKKQLMDRLRDQSLTDEHEPPFEGSEDGDLRDDPDGVQGEGSLEDEDDDYQGPGDQERGLLTDVPLILGPHEIEALPMIIQTGIVNAFGGSRNANPDGTQPVTNMQAVRCNILLAQEVGRNLLRELLIFVAAWDLQDEDFYTKLMVQIMQAVLENGLLPFTYMTFGEAKDIISPAQAVIVKILTSIFRQKQAIANAAATASSPVTGRATSPSKPLYPSRVEVVMVRYLFSVFRQSIIPETCALIYLQGQIHAGNAIPDVFPLNLWDVERVYEGVYQFLEFFAVLTEHEEWKSLLIKWELVNELVTLLRELEESIPKGSFDEPPSPSPATPSTTTGTAAGAGVGAGAKTTSNPAPPPPPPPPPAQANPSPPPVVSVERPFDTDPGASSTPGIALANGGNGPLALPPTLQNPYSLDPSVNELVDDPDAAAAHGLGNEYPQDFEWRNLKKLVILVLSSLVWKSPTVQNQVRQYGGMEQILSCCRFDQHNPYIREHAIMCLRFLLEGNRENQQLVHELEPKMAVPSEVLDKRGYETFIDDAGKVGLRRKDGLSAAAAAAAASANRK</sequence>
<keyword evidence="3" id="KW-0131">Cell cycle</keyword>
<evidence type="ECO:0000256" key="7">
    <source>
        <dbReference type="SAM" id="MobiDB-lite"/>
    </source>
</evidence>
<dbReference type="OMA" id="FIMHNEH"/>
<protein>
    <recommendedName>
        <fullName evidence="5">Ataxin-10 homolog</fullName>
    </recommendedName>
    <alternativeName>
        <fullName evidence="6">Copper transport protein 86</fullName>
    </alternativeName>
</protein>
<proteinExistence type="inferred from homology"/>
<evidence type="ECO:0000256" key="6">
    <source>
        <dbReference type="ARBA" id="ARBA00044805"/>
    </source>
</evidence>
<feature type="region of interest" description="Disordered" evidence="7">
    <location>
        <begin position="501"/>
        <end position="542"/>
    </location>
</feature>
<keyword evidence="10" id="KW-1185">Reference proteome</keyword>
<keyword evidence="2" id="KW-0132">Cell division</keyword>
<dbReference type="GO" id="GO:0051301">
    <property type="term" value="P:cell division"/>
    <property type="evidence" value="ECO:0007669"/>
    <property type="project" value="UniProtKB-KW"/>
</dbReference>
<comment type="function">
    <text evidence="4">May play a role in the regulation of cytokinesis.</text>
</comment>
<dbReference type="Gene3D" id="1.25.10.10">
    <property type="entry name" value="Leucine-rich Repeat Variant"/>
    <property type="match status" value="1"/>
</dbReference>
<dbReference type="STRING" id="1328760.A0A165FN11"/>
<evidence type="ECO:0000256" key="2">
    <source>
        <dbReference type="ARBA" id="ARBA00022618"/>
    </source>
</evidence>
<evidence type="ECO:0000256" key="5">
    <source>
        <dbReference type="ARBA" id="ARBA00044801"/>
    </source>
</evidence>
<feature type="region of interest" description="Disordered" evidence="7">
    <location>
        <begin position="567"/>
        <end position="613"/>
    </location>
</feature>
<dbReference type="PANTHER" id="PTHR13255">
    <property type="entry name" value="ATAXIN-10"/>
    <property type="match status" value="1"/>
</dbReference>
<dbReference type="AlphaFoldDB" id="A0A165FN11"/>
<dbReference type="InterPro" id="IPR019156">
    <property type="entry name" value="Ataxin-10_domain"/>
</dbReference>
<dbReference type="InterPro" id="IPR016024">
    <property type="entry name" value="ARM-type_fold"/>
</dbReference>
<feature type="compositionally biased region" description="Pro residues" evidence="7">
    <location>
        <begin position="906"/>
        <end position="926"/>
    </location>
</feature>
<dbReference type="GO" id="GO:0005829">
    <property type="term" value="C:cytosol"/>
    <property type="evidence" value="ECO:0007669"/>
    <property type="project" value="TreeGrafter"/>
</dbReference>
<dbReference type="RefSeq" id="XP_018186732.1">
    <property type="nucleotide sequence ID" value="XM_018331204.1"/>
</dbReference>
<reference evidence="9 10" key="1">
    <citation type="journal article" date="2016" name="Fungal Biol.">
        <title>The genome of Xylona heveae provides a window into fungal endophytism.</title>
        <authorList>
            <person name="Gazis R."/>
            <person name="Kuo A."/>
            <person name="Riley R."/>
            <person name="LaButti K."/>
            <person name="Lipzen A."/>
            <person name="Lin J."/>
            <person name="Amirebrahimi M."/>
            <person name="Hesse C.N."/>
            <person name="Spatafora J.W."/>
            <person name="Henrissat B."/>
            <person name="Hainaut M."/>
            <person name="Grigoriev I.V."/>
            <person name="Hibbett D.S."/>
        </authorList>
    </citation>
    <scope>NUCLEOTIDE SEQUENCE [LARGE SCALE GENOMIC DNA]</scope>
    <source>
        <strain evidence="9 10">TC161</strain>
    </source>
</reference>
<dbReference type="Proteomes" id="UP000076632">
    <property type="component" value="Unassembled WGS sequence"/>
</dbReference>
<feature type="domain" description="Ataxin-10" evidence="8">
    <location>
        <begin position="1000"/>
        <end position="1096"/>
    </location>
</feature>
<organism evidence="9 10">
    <name type="scientific">Xylona heveae (strain CBS 132557 / TC161)</name>
    <dbReference type="NCBI Taxonomy" id="1328760"/>
    <lineage>
        <taxon>Eukaryota</taxon>
        <taxon>Fungi</taxon>
        <taxon>Dikarya</taxon>
        <taxon>Ascomycota</taxon>
        <taxon>Pezizomycotina</taxon>
        <taxon>Xylonomycetes</taxon>
        <taxon>Xylonales</taxon>
        <taxon>Xylonaceae</taxon>
        <taxon>Xylona</taxon>
    </lineage>
</organism>